<dbReference type="VEuPathDB" id="FungiDB:CC77DRAFT_946978"/>
<feature type="chain" id="PRO_5020699625" description="Deoxyribonuclease NucA/NucB domain-containing protein" evidence="1">
    <location>
        <begin position="17"/>
        <end position="387"/>
    </location>
</feature>
<sequence length="387" mass="42251">MRYILATTLLLQASMGLEQGNNVPAIVAPGRADRMFEKRAGKDFGTQKISCVGGEGACNNACYYINCVAPYANIPNPNRVVYIGPNGNNGENQKNREASGCSAGGFSPCGEFPFSQKFSDKTAGLGEYQCDEWPPALSQQFPFGDPNRLAPNSLRCMPSGENGPIGGKLGAIVKNQFMVRDDFFDVEFDITGADQSKLKFCQPNPNPGGVCGSDGMQFELFEKKIPTGKLTSYYNRAGDDNKYKLSNTVYAELYQCSVAFTRDGDATIKDVTLSDWENKDTTPAGCNLANDGDTCDLQGLPNDLQVKRTGSFGSKLEFEYAPGQDGVNVNFFDWDSDMEGNGRGPWTDPDTDPNRQPLRFCKVVDGSAPNTQNFECWFPCYKNADGK</sequence>
<protein>
    <recommendedName>
        <fullName evidence="2">Deoxyribonuclease NucA/NucB domain-containing protein</fullName>
    </recommendedName>
</protein>
<proteinExistence type="predicted"/>
<evidence type="ECO:0000256" key="1">
    <source>
        <dbReference type="SAM" id="SignalP"/>
    </source>
</evidence>
<gene>
    <name evidence="3" type="ORF">AA0117_g9442</name>
</gene>
<name>A0A4Q4N780_ALTAL</name>
<dbReference type="Proteomes" id="UP000291422">
    <property type="component" value="Unassembled WGS sequence"/>
</dbReference>
<dbReference type="AlphaFoldDB" id="A0A4Q4N780"/>
<organism evidence="3 4">
    <name type="scientific">Alternaria alternata</name>
    <name type="common">Alternaria rot fungus</name>
    <name type="synonym">Torula alternata</name>
    <dbReference type="NCBI Taxonomy" id="5599"/>
    <lineage>
        <taxon>Eukaryota</taxon>
        <taxon>Fungi</taxon>
        <taxon>Dikarya</taxon>
        <taxon>Ascomycota</taxon>
        <taxon>Pezizomycotina</taxon>
        <taxon>Dothideomycetes</taxon>
        <taxon>Pleosporomycetidae</taxon>
        <taxon>Pleosporales</taxon>
        <taxon>Pleosporineae</taxon>
        <taxon>Pleosporaceae</taxon>
        <taxon>Alternaria</taxon>
        <taxon>Alternaria sect. Alternaria</taxon>
        <taxon>Alternaria alternata complex</taxon>
    </lineage>
</organism>
<comment type="caution">
    <text evidence="3">The sequence shown here is derived from an EMBL/GenBank/DDBJ whole genome shotgun (WGS) entry which is preliminary data.</text>
</comment>
<evidence type="ECO:0000313" key="3">
    <source>
        <dbReference type="EMBL" id="RYN71624.1"/>
    </source>
</evidence>
<evidence type="ECO:0000313" key="4">
    <source>
        <dbReference type="Proteomes" id="UP000291422"/>
    </source>
</evidence>
<dbReference type="Pfam" id="PF14040">
    <property type="entry name" value="DNase_NucA_NucB"/>
    <property type="match status" value="1"/>
</dbReference>
<keyword evidence="1" id="KW-0732">Signal</keyword>
<feature type="signal peptide" evidence="1">
    <location>
        <begin position="1"/>
        <end position="16"/>
    </location>
</feature>
<reference evidence="4" key="1">
    <citation type="journal article" date="2019" name="bioRxiv">
        <title>Genomics, evolutionary history and diagnostics of the Alternaria alternata species group including apple and Asian pear pathotypes.</title>
        <authorList>
            <person name="Armitage A.D."/>
            <person name="Cockerton H.M."/>
            <person name="Sreenivasaprasad S."/>
            <person name="Woodhall J.W."/>
            <person name="Lane C.R."/>
            <person name="Harrison R.J."/>
            <person name="Clarkson J.P."/>
        </authorList>
    </citation>
    <scope>NUCLEOTIDE SEQUENCE [LARGE SCALE GENOMIC DNA]</scope>
    <source>
        <strain evidence="4">FERA 1177</strain>
    </source>
</reference>
<accession>A0A4Q4N780</accession>
<feature type="domain" description="Deoxyribonuclease NucA/NucB" evidence="2">
    <location>
        <begin position="86"/>
        <end position="186"/>
    </location>
</feature>
<evidence type="ECO:0000259" key="2">
    <source>
        <dbReference type="Pfam" id="PF14040"/>
    </source>
</evidence>
<dbReference type="InterPro" id="IPR029476">
    <property type="entry name" value="DNase_NucA_NucB"/>
</dbReference>
<dbReference type="EMBL" id="PDXD01000031">
    <property type="protein sequence ID" value="RYN71624.1"/>
    <property type="molecule type" value="Genomic_DNA"/>
</dbReference>